<sequence>VLRKKYSRRTKKNIVSMESRLFGLTTHDLRKLVFQLTEQNNISHQFKNGIARLDWLKGFLKRHGNEEQGLWVPIQQLIFNCEETRASVVPKTDSKAVSKRGKHQIGALTSAERRQTVTVETCSSATEQYMPLMLISRVRMTPELLDGASCDIWVVRHPSGWMQGDLFYDCFKRFGA</sequence>
<gene>
    <name evidence="1" type="ORF">ILUMI_00495</name>
</gene>
<keyword evidence="2" id="KW-1185">Reference proteome</keyword>
<proteinExistence type="predicted"/>
<feature type="non-terminal residue" evidence="1">
    <location>
        <position position="176"/>
    </location>
</feature>
<evidence type="ECO:0000313" key="1">
    <source>
        <dbReference type="EMBL" id="KAF2905685.1"/>
    </source>
</evidence>
<organism evidence="1 2">
    <name type="scientific">Ignelater luminosus</name>
    <name type="common">Cucubano</name>
    <name type="synonym">Pyrophorus luminosus</name>
    <dbReference type="NCBI Taxonomy" id="2038154"/>
    <lineage>
        <taxon>Eukaryota</taxon>
        <taxon>Metazoa</taxon>
        <taxon>Ecdysozoa</taxon>
        <taxon>Arthropoda</taxon>
        <taxon>Hexapoda</taxon>
        <taxon>Insecta</taxon>
        <taxon>Pterygota</taxon>
        <taxon>Neoptera</taxon>
        <taxon>Endopterygota</taxon>
        <taxon>Coleoptera</taxon>
        <taxon>Polyphaga</taxon>
        <taxon>Elateriformia</taxon>
        <taxon>Elateroidea</taxon>
        <taxon>Elateridae</taxon>
        <taxon>Agrypninae</taxon>
        <taxon>Pyrophorini</taxon>
        <taxon>Ignelater</taxon>
    </lineage>
</organism>
<reference evidence="1" key="1">
    <citation type="submission" date="2019-08" db="EMBL/GenBank/DDBJ databases">
        <title>The genome of the North American firefly Photinus pyralis.</title>
        <authorList>
            <consortium name="Photinus pyralis genome working group"/>
            <person name="Fallon T.R."/>
            <person name="Sander Lower S.E."/>
            <person name="Weng J.-K."/>
        </authorList>
    </citation>
    <scope>NUCLEOTIDE SEQUENCE</scope>
    <source>
        <strain evidence="1">TRF0915ILg1</strain>
        <tissue evidence="1">Whole body</tissue>
    </source>
</reference>
<dbReference type="AlphaFoldDB" id="A0A8K0GIC8"/>
<dbReference type="Proteomes" id="UP000801492">
    <property type="component" value="Unassembled WGS sequence"/>
</dbReference>
<accession>A0A8K0GIC8</accession>
<evidence type="ECO:0008006" key="3">
    <source>
        <dbReference type="Google" id="ProtNLM"/>
    </source>
</evidence>
<dbReference type="EMBL" id="VTPC01000467">
    <property type="protein sequence ID" value="KAF2905685.1"/>
    <property type="molecule type" value="Genomic_DNA"/>
</dbReference>
<name>A0A8K0GIC8_IGNLU</name>
<protein>
    <recommendedName>
        <fullName evidence="3">DDE-1 domain-containing protein</fullName>
    </recommendedName>
</protein>
<evidence type="ECO:0000313" key="2">
    <source>
        <dbReference type="Proteomes" id="UP000801492"/>
    </source>
</evidence>
<dbReference type="OrthoDB" id="8191755at2759"/>
<comment type="caution">
    <text evidence="1">The sequence shown here is derived from an EMBL/GenBank/DDBJ whole genome shotgun (WGS) entry which is preliminary data.</text>
</comment>
<feature type="non-terminal residue" evidence="1">
    <location>
        <position position="1"/>
    </location>
</feature>